<reference evidence="3 4" key="1">
    <citation type="submission" date="2014-03" db="EMBL/GenBank/DDBJ databases">
        <title>Genomics of Bifidobacteria.</title>
        <authorList>
            <person name="Ventura M."/>
            <person name="Milani C."/>
            <person name="Lugli G.A."/>
        </authorList>
    </citation>
    <scope>NUCLEOTIDE SEQUENCE [LARGE SCALE GENOMIC DNA]</scope>
    <source>
        <strain evidence="3 4">LMG 10510</strain>
    </source>
</reference>
<feature type="region of interest" description="Disordered" evidence="1">
    <location>
        <begin position="1"/>
        <end position="91"/>
    </location>
</feature>
<evidence type="ECO:0000313" key="3">
    <source>
        <dbReference type="EMBL" id="KFI54562.1"/>
    </source>
</evidence>
<keyword evidence="4" id="KW-1185">Reference proteome</keyword>
<accession>A0A087A712</accession>
<evidence type="ECO:0000256" key="1">
    <source>
        <dbReference type="SAM" id="MobiDB-lite"/>
    </source>
</evidence>
<feature type="compositionally biased region" description="Polar residues" evidence="1">
    <location>
        <begin position="78"/>
        <end position="91"/>
    </location>
</feature>
<organism evidence="3 4">
    <name type="scientific">Bifidobacterium choerinum</name>
    <dbReference type="NCBI Taxonomy" id="35760"/>
    <lineage>
        <taxon>Bacteria</taxon>
        <taxon>Bacillati</taxon>
        <taxon>Actinomycetota</taxon>
        <taxon>Actinomycetes</taxon>
        <taxon>Bifidobacteriales</taxon>
        <taxon>Bifidobacteriaceae</taxon>
        <taxon>Bifidobacterium</taxon>
    </lineage>
</organism>
<evidence type="ECO:0000313" key="4">
    <source>
        <dbReference type="Proteomes" id="UP000028995"/>
    </source>
</evidence>
<sequence>MKGLRSSGDSGQATSHLGHLNLNHRATTIIGQTGHTAGQVAHGPAGTPHAGDGDLIDSADDQLKTQGTKTAKAASRSVKGTTKTVPYWDNQ</sequence>
<evidence type="ECO:0000313" key="5">
    <source>
        <dbReference type="Proteomes" id="UP000229907"/>
    </source>
</evidence>
<gene>
    <name evidence="2" type="ORF">BcFMB_08115</name>
    <name evidence="3" type="ORF">BCHO_1657</name>
</gene>
<dbReference type="Proteomes" id="UP000229907">
    <property type="component" value="Chromosome"/>
</dbReference>
<name>A0A087A712_9BIFI</name>
<dbReference type="Proteomes" id="UP000028995">
    <property type="component" value="Unassembled WGS sequence"/>
</dbReference>
<dbReference type="KEGG" id="bcho:BcFMB_08115"/>
<dbReference type="RefSeq" id="WP_024541228.1">
    <property type="nucleotide sequence ID" value="NZ_CP018044.1"/>
</dbReference>
<protein>
    <submittedName>
        <fullName evidence="3">Uncharacterized protein</fullName>
    </submittedName>
</protein>
<dbReference type="EMBL" id="CP018044">
    <property type="protein sequence ID" value="ATU20891.1"/>
    <property type="molecule type" value="Genomic_DNA"/>
</dbReference>
<feature type="compositionally biased region" description="Polar residues" evidence="1">
    <location>
        <begin position="24"/>
        <end position="36"/>
    </location>
</feature>
<dbReference type="AlphaFoldDB" id="A0A087A712"/>
<dbReference type="STRING" id="35760.BCHO_1657"/>
<evidence type="ECO:0000313" key="2">
    <source>
        <dbReference type="EMBL" id="ATU20891.1"/>
    </source>
</evidence>
<proteinExistence type="predicted"/>
<dbReference type="EMBL" id="JGYU01000016">
    <property type="protein sequence ID" value="KFI54562.1"/>
    <property type="molecule type" value="Genomic_DNA"/>
</dbReference>
<reference evidence="2 5" key="2">
    <citation type="submission" date="2016-11" db="EMBL/GenBank/DDBJ databases">
        <title>complete genome sequence of Bifidobacterium choerinum strain FMB-1.</title>
        <authorList>
            <person name="Park C.-S."/>
            <person name="Jung D.-H."/>
            <person name="Choi D.-S."/>
        </authorList>
    </citation>
    <scope>NUCLEOTIDE SEQUENCE [LARGE SCALE GENOMIC DNA]</scope>
    <source>
        <strain evidence="2 5">FMB-1</strain>
    </source>
</reference>